<protein>
    <submittedName>
        <fullName evidence="3">IS630 family transposase</fullName>
    </submittedName>
</protein>
<dbReference type="Pfam" id="PF13358">
    <property type="entry name" value="DDE_3"/>
    <property type="match status" value="1"/>
</dbReference>
<dbReference type="NCBIfam" id="NF033545">
    <property type="entry name" value="transpos_IS630"/>
    <property type="match status" value="1"/>
</dbReference>
<feature type="compositionally biased region" description="Basic and acidic residues" evidence="1">
    <location>
        <begin position="306"/>
        <end position="319"/>
    </location>
</feature>
<dbReference type="InterPro" id="IPR038717">
    <property type="entry name" value="Tc1-like_DDE_dom"/>
</dbReference>
<sequence>MISAGYDHPVETARGCSSCSCRRAFLRRNREAARDRSGDGEPNPAAAPRNELARAEASRRWQHLSDSRRNGADACRHRGRDARRDGRRTRVGARKALTHANESLRCAAGAHSPGVLSKKKSFLAAERNTLEHRELREAFCALLKNADLNSLVFIDESFVKTGMRREYARSLRGHRVTGSRPFRSWKTLSLIGAIRLGEKPKIMTSKAAVNGTTFLRFIKHRLSSWLYPGDIVIMDNLSIHKMLLVREAILDAGGFPVYLPTYSPELNPIERLWADMKRRLRTLALDAQDELLRTVRRLRVRGHVKLTHDGHQKLTHPAERSAGGSSFGQGKLTHP</sequence>
<gene>
    <name evidence="3" type="ORF">LZC94_10445</name>
</gene>
<dbReference type="PANTHER" id="PTHR46564">
    <property type="entry name" value="TRANSPOSASE"/>
    <property type="match status" value="1"/>
</dbReference>
<reference evidence="3 4" key="1">
    <citation type="submission" date="2021-12" db="EMBL/GenBank/DDBJ databases">
        <title>Discovery of the Pendulisporaceae a myxobacterial family with distinct sporulation behavior and unique specialized metabolism.</title>
        <authorList>
            <person name="Garcia R."/>
            <person name="Popoff A."/>
            <person name="Bader C.D."/>
            <person name="Loehr J."/>
            <person name="Walesch S."/>
            <person name="Walt C."/>
            <person name="Boldt J."/>
            <person name="Bunk B."/>
            <person name="Haeckl F.J.F.P.J."/>
            <person name="Gunesch A.P."/>
            <person name="Birkelbach J."/>
            <person name="Nuebel U."/>
            <person name="Pietschmann T."/>
            <person name="Bach T."/>
            <person name="Mueller R."/>
        </authorList>
    </citation>
    <scope>NUCLEOTIDE SEQUENCE [LARGE SCALE GENOMIC DNA]</scope>
    <source>
        <strain evidence="3 4">MSr11954</strain>
    </source>
</reference>
<dbReference type="EMBL" id="CP089984">
    <property type="protein sequence ID" value="WXB17669.1"/>
    <property type="molecule type" value="Genomic_DNA"/>
</dbReference>
<evidence type="ECO:0000313" key="4">
    <source>
        <dbReference type="Proteomes" id="UP001370348"/>
    </source>
</evidence>
<evidence type="ECO:0000256" key="1">
    <source>
        <dbReference type="SAM" id="MobiDB-lite"/>
    </source>
</evidence>
<feature type="region of interest" description="Disordered" evidence="1">
    <location>
        <begin position="306"/>
        <end position="335"/>
    </location>
</feature>
<feature type="region of interest" description="Disordered" evidence="1">
    <location>
        <begin position="32"/>
        <end position="90"/>
    </location>
</feature>
<evidence type="ECO:0000313" key="3">
    <source>
        <dbReference type="EMBL" id="WXB17669.1"/>
    </source>
</evidence>
<accession>A0ABZ2M632</accession>
<proteinExistence type="predicted"/>
<evidence type="ECO:0000259" key="2">
    <source>
        <dbReference type="Pfam" id="PF13358"/>
    </source>
</evidence>
<feature type="compositionally biased region" description="Basic residues" evidence="1">
    <location>
        <begin position="77"/>
        <end position="90"/>
    </location>
</feature>
<dbReference type="Proteomes" id="UP001370348">
    <property type="component" value="Chromosome"/>
</dbReference>
<dbReference type="InterPro" id="IPR036397">
    <property type="entry name" value="RNaseH_sf"/>
</dbReference>
<name>A0ABZ2M632_9BACT</name>
<dbReference type="InterPro" id="IPR047655">
    <property type="entry name" value="Transpos_IS630-like"/>
</dbReference>
<feature type="domain" description="Tc1-like transposase DDE" evidence="2">
    <location>
        <begin position="151"/>
        <end position="291"/>
    </location>
</feature>
<dbReference type="PANTHER" id="PTHR46564:SF1">
    <property type="entry name" value="TRANSPOSASE"/>
    <property type="match status" value="1"/>
</dbReference>
<feature type="compositionally biased region" description="Basic and acidic residues" evidence="1">
    <location>
        <begin position="51"/>
        <end position="76"/>
    </location>
</feature>
<organism evidence="3 4">
    <name type="scientific">Pendulispora albinea</name>
    <dbReference type="NCBI Taxonomy" id="2741071"/>
    <lineage>
        <taxon>Bacteria</taxon>
        <taxon>Pseudomonadati</taxon>
        <taxon>Myxococcota</taxon>
        <taxon>Myxococcia</taxon>
        <taxon>Myxococcales</taxon>
        <taxon>Sorangiineae</taxon>
        <taxon>Pendulisporaceae</taxon>
        <taxon>Pendulispora</taxon>
    </lineage>
</organism>
<dbReference type="Gene3D" id="3.30.420.10">
    <property type="entry name" value="Ribonuclease H-like superfamily/Ribonuclease H"/>
    <property type="match status" value="1"/>
</dbReference>
<keyword evidence="4" id="KW-1185">Reference proteome</keyword>